<organism evidence="3 4">
    <name type="scientific">Puccinia graminis f. sp. tritici</name>
    <dbReference type="NCBI Taxonomy" id="56615"/>
    <lineage>
        <taxon>Eukaryota</taxon>
        <taxon>Fungi</taxon>
        <taxon>Dikarya</taxon>
        <taxon>Basidiomycota</taxon>
        <taxon>Pucciniomycotina</taxon>
        <taxon>Pucciniomycetes</taxon>
        <taxon>Pucciniales</taxon>
        <taxon>Pucciniaceae</taxon>
        <taxon>Puccinia</taxon>
    </lineage>
</organism>
<keyword evidence="2" id="KW-0472">Membrane</keyword>
<dbReference type="AlphaFoldDB" id="A0A5B0MQV0"/>
<feature type="compositionally biased region" description="Polar residues" evidence="1">
    <location>
        <begin position="148"/>
        <end position="162"/>
    </location>
</feature>
<feature type="compositionally biased region" description="Basic and acidic residues" evidence="1">
    <location>
        <begin position="129"/>
        <end position="142"/>
    </location>
</feature>
<feature type="region of interest" description="Disordered" evidence="1">
    <location>
        <begin position="129"/>
        <end position="194"/>
    </location>
</feature>
<keyword evidence="2" id="KW-0812">Transmembrane</keyword>
<protein>
    <submittedName>
        <fullName evidence="3">Uncharacterized protein</fullName>
    </submittedName>
</protein>
<keyword evidence="2" id="KW-1133">Transmembrane helix</keyword>
<dbReference type="Proteomes" id="UP000324748">
    <property type="component" value="Unassembled WGS sequence"/>
</dbReference>
<gene>
    <name evidence="3" type="ORF">PGT21_034930</name>
</gene>
<evidence type="ECO:0000313" key="3">
    <source>
        <dbReference type="EMBL" id="KAA1078424.1"/>
    </source>
</evidence>
<sequence length="235" mass="25492">MCACVRNCACKEPHVLETWILFAEGPGPIGSLNDNSLEAPYQSSLIVKVQLSAALLSILAFQSTAKLGLMFRWLILCLFVAGKCHAVEYGSPKLGSDAPQELSASLGSYHSHSSQQVDPHELHIIIDDPEETHDGKPHDAHETPSAIAESQSRPPESTTVTTLDPGPPEVKRFSRQATRQNSGRNGGGERAVAESSECTECLKSYLLSECGLKIISVSVAVGLMLTFIILHEHWY</sequence>
<reference evidence="3 4" key="1">
    <citation type="submission" date="2019-05" db="EMBL/GenBank/DDBJ databases">
        <title>Emergence of the Ug99 lineage of the wheat stem rust pathogen through somatic hybridization.</title>
        <authorList>
            <person name="Li F."/>
            <person name="Upadhyaya N.M."/>
            <person name="Sperschneider J."/>
            <person name="Matny O."/>
            <person name="Nguyen-Phuc H."/>
            <person name="Mago R."/>
            <person name="Raley C."/>
            <person name="Miller M.E."/>
            <person name="Silverstein K.A.T."/>
            <person name="Henningsen E."/>
            <person name="Hirsch C.D."/>
            <person name="Visser B."/>
            <person name="Pretorius Z.A."/>
            <person name="Steffenson B.J."/>
            <person name="Schwessinger B."/>
            <person name="Dodds P.N."/>
            <person name="Figueroa M."/>
        </authorList>
    </citation>
    <scope>NUCLEOTIDE SEQUENCE [LARGE SCALE GENOMIC DNA]</scope>
    <source>
        <strain evidence="3">21-0</strain>
    </source>
</reference>
<feature type="transmembrane region" description="Helical" evidence="2">
    <location>
        <begin position="211"/>
        <end position="230"/>
    </location>
</feature>
<keyword evidence="4" id="KW-1185">Reference proteome</keyword>
<dbReference type="OrthoDB" id="10313259at2759"/>
<proteinExistence type="predicted"/>
<comment type="caution">
    <text evidence="3">The sequence shown here is derived from an EMBL/GenBank/DDBJ whole genome shotgun (WGS) entry which is preliminary data.</text>
</comment>
<evidence type="ECO:0000256" key="1">
    <source>
        <dbReference type="SAM" id="MobiDB-lite"/>
    </source>
</evidence>
<accession>A0A5B0MQV0</accession>
<name>A0A5B0MQV0_PUCGR</name>
<evidence type="ECO:0000313" key="4">
    <source>
        <dbReference type="Proteomes" id="UP000324748"/>
    </source>
</evidence>
<dbReference type="EMBL" id="VSWC01000144">
    <property type="protein sequence ID" value="KAA1078424.1"/>
    <property type="molecule type" value="Genomic_DNA"/>
</dbReference>
<evidence type="ECO:0000256" key="2">
    <source>
        <dbReference type="SAM" id="Phobius"/>
    </source>
</evidence>